<dbReference type="InterPro" id="IPR006052">
    <property type="entry name" value="TNF_dom"/>
</dbReference>
<evidence type="ECO:0000259" key="9">
    <source>
        <dbReference type="PROSITE" id="PS50049"/>
    </source>
</evidence>
<dbReference type="GO" id="GO:0005164">
    <property type="term" value="F:tumor necrosis factor receptor binding"/>
    <property type="evidence" value="ECO:0007669"/>
    <property type="project" value="InterPro"/>
</dbReference>
<dbReference type="Proteomes" id="UP001432146">
    <property type="component" value="Unassembled WGS sequence"/>
</dbReference>
<feature type="transmembrane region" description="Helical" evidence="8">
    <location>
        <begin position="51"/>
        <end position="70"/>
    </location>
</feature>
<dbReference type="GO" id="GO:0005125">
    <property type="term" value="F:cytokine activity"/>
    <property type="evidence" value="ECO:0007669"/>
    <property type="project" value="UniProtKB-KW"/>
</dbReference>
<name>A0AAW0ZJS6_9HYME</name>
<feature type="compositionally biased region" description="Acidic residues" evidence="7">
    <location>
        <begin position="227"/>
        <end position="248"/>
    </location>
</feature>
<accession>A0AAW0ZJS6</accession>
<dbReference type="SUPFAM" id="SSF49842">
    <property type="entry name" value="TNF-like"/>
    <property type="match status" value="1"/>
</dbReference>
<feature type="region of interest" description="Disordered" evidence="7">
    <location>
        <begin position="146"/>
        <end position="169"/>
    </location>
</feature>
<dbReference type="PROSITE" id="PS50049">
    <property type="entry name" value="THD_2"/>
    <property type="match status" value="1"/>
</dbReference>
<gene>
    <name evidence="10" type="ORF">QLX08_008918</name>
</gene>
<keyword evidence="8" id="KW-0812">Transmembrane</keyword>
<evidence type="ECO:0000256" key="7">
    <source>
        <dbReference type="SAM" id="MobiDB-lite"/>
    </source>
</evidence>
<evidence type="ECO:0000256" key="2">
    <source>
        <dbReference type="ARBA" id="ARBA00008670"/>
    </source>
</evidence>
<keyword evidence="4" id="KW-0964">Secreted</keyword>
<evidence type="ECO:0000256" key="1">
    <source>
        <dbReference type="ARBA" id="ARBA00004613"/>
    </source>
</evidence>
<evidence type="ECO:0000313" key="11">
    <source>
        <dbReference type="Proteomes" id="UP001432146"/>
    </source>
</evidence>
<evidence type="ECO:0000256" key="6">
    <source>
        <dbReference type="ARBA" id="ARBA00023180"/>
    </source>
</evidence>
<keyword evidence="8" id="KW-0472">Membrane</keyword>
<keyword evidence="6" id="KW-0325">Glycoprotein</keyword>
<dbReference type="AlphaFoldDB" id="A0AAW0ZJS6"/>
<dbReference type="GO" id="GO:0005615">
    <property type="term" value="C:extracellular space"/>
    <property type="evidence" value="ECO:0007669"/>
    <property type="project" value="UniProtKB-KW"/>
</dbReference>
<protein>
    <recommendedName>
        <fullName evidence="9">THD domain-containing protein</fullName>
    </recommendedName>
</protein>
<evidence type="ECO:0000256" key="4">
    <source>
        <dbReference type="ARBA" id="ARBA00022525"/>
    </source>
</evidence>
<keyword evidence="5" id="KW-1015">Disulfide bond</keyword>
<comment type="similarity">
    <text evidence="2">Belongs to the tumor necrosis factor family.</text>
</comment>
<dbReference type="PANTHER" id="PTHR15151">
    <property type="entry name" value="PROTEIN EIGER"/>
    <property type="match status" value="1"/>
</dbReference>
<evidence type="ECO:0000313" key="10">
    <source>
        <dbReference type="EMBL" id="KAK9297353.1"/>
    </source>
</evidence>
<dbReference type="PANTHER" id="PTHR15151:SF24">
    <property type="entry name" value="A PROLIFERATION-INDUCING LIGAND-LIKE PROTEIN-RELATED"/>
    <property type="match status" value="1"/>
</dbReference>
<keyword evidence="11" id="KW-1185">Reference proteome</keyword>
<dbReference type="EMBL" id="JAWNGG020000192">
    <property type="protein sequence ID" value="KAK9297353.1"/>
    <property type="molecule type" value="Genomic_DNA"/>
</dbReference>
<dbReference type="InterPro" id="IPR051748">
    <property type="entry name" value="TNF_Ligand_Superfamily"/>
</dbReference>
<evidence type="ECO:0000256" key="8">
    <source>
        <dbReference type="SAM" id="Phobius"/>
    </source>
</evidence>
<dbReference type="GO" id="GO:0006955">
    <property type="term" value="P:immune response"/>
    <property type="evidence" value="ECO:0007669"/>
    <property type="project" value="InterPro"/>
</dbReference>
<evidence type="ECO:0000256" key="3">
    <source>
        <dbReference type="ARBA" id="ARBA00022514"/>
    </source>
</evidence>
<dbReference type="GO" id="GO:0016020">
    <property type="term" value="C:membrane"/>
    <property type="evidence" value="ECO:0007669"/>
    <property type="project" value="InterPro"/>
</dbReference>
<feature type="compositionally biased region" description="Basic and acidic residues" evidence="7">
    <location>
        <begin position="251"/>
        <end position="267"/>
    </location>
</feature>
<dbReference type="InterPro" id="IPR008983">
    <property type="entry name" value="Tumour_necrosis_fac-like_dom"/>
</dbReference>
<organism evidence="10 11">
    <name type="scientific">Tetragonisca angustula</name>
    <dbReference type="NCBI Taxonomy" id="166442"/>
    <lineage>
        <taxon>Eukaryota</taxon>
        <taxon>Metazoa</taxon>
        <taxon>Ecdysozoa</taxon>
        <taxon>Arthropoda</taxon>
        <taxon>Hexapoda</taxon>
        <taxon>Insecta</taxon>
        <taxon>Pterygota</taxon>
        <taxon>Neoptera</taxon>
        <taxon>Endopterygota</taxon>
        <taxon>Hymenoptera</taxon>
        <taxon>Apocrita</taxon>
        <taxon>Aculeata</taxon>
        <taxon>Apoidea</taxon>
        <taxon>Anthophila</taxon>
        <taxon>Apidae</taxon>
        <taxon>Tetragonisca</taxon>
    </lineage>
</organism>
<reference evidence="10 11" key="1">
    <citation type="submission" date="2024-05" db="EMBL/GenBank/DDBJ databases">
        <title>The nuclear and mitochondrial genome assemblies of Tetragonisca angustula (Apidae: Meliponini), a tiny yet remarkable pollinator in the Neotropics.</title>
        <authorList>
            <person name="Ferrari R."/>
            <person name="Ricardo P.C."/>
            <person name="Dias F.C."/>
            <person name="Araujo N.S."/>
            <person name="Soares D.O."/>
            <person name="Zhou Q.-S."/>
            <person name="Zhu C.-D."/>
            <person name="Coutinho L."/>
            <person name="Airas M.C."/>
            <person name="Batista T.M."/>
        </authorList>
    </citation>
    <scope>NUCLEOTIDE SEQUENCE [LARGE SCALE GENOMIC DNA]</scope>
    <source>
        <strain evidence="10">ASF017062</strain>
        <tissue evidence="10">Abdomen</tissue>
    </source>
</reference>
<evidence type="ECO:0000256" key="5">
    <source>
        <dbReference type="ARBA" id="ARBA00023157"/>
    </source>
</evidence>
<keyword evidence="3" id="KW-0202">Cytokine</keyword>
<dbReference type="Gene3D" id="2.60.120.40">
    <property type="match status" value="1"/>
</dbReference>
<keyword evidence="8" id="KW-1133">Transmembrane helix</keyword>
<feature type="compositionally biased region" description="Basic residues" evidence="7">
    <location>
        <begin position="268"/>
        <end position="284"/>
    </location>
</feature>
<sequence length="439" mass="50074">MATKITMESQGDIDLLVDRDPSKNAANLIQWDVDMRVIVSSVKKSKMFQRFCAVVMFFSAILFAVMLYHLRREMRVLQLQVQSLNVNLVLVTSKYDRLNQAWIQRCGRLLENRKLDDVKRLLEEASSMSKTTDVFGIRNKINDDAANPYGDSAKNSRGGHASRNDAYGINSGNNVATSKLFAALISNEDDRANGNSRIERAALPLEKENLTEGAIQGKIDNNVNDDYYSDDGDDDDDDYDDDDSDNNNDLDIWREPRSGRSRREEGRGKKRAKNKRQPKRSHRRLGPLVATFVGAIPEQHITDTVYIGPWVKSIRNNTQYNLNKFHLVEDKKSIEVTVTGLYMISAQIFYFGERINYSYWILLSSEGKSSTQKLVKCSTASSSSATEVSCYTSIITPLQRGDRVHIQQQERDRLINMREGYSYIQLVLLSNNVRKKRLQ</sequence>
<feature type="domain" description="THD" evidence="9">
    <location>
        <begin position="288"/>
        <end position="429"/>
    </location>
</feature>
<feature type="region of interest" description="Disordered" evidence="7">
    <location>
        <begin position="214"/>
        <end position="284"/>
    </location>
</feature>
<comment type="subcellular location">
    <subcellularLocation>
        <location evidence="1">Secreted</location>
    </subcellularLocation>
</comment>
<comment type="caution">
    <text evidence="10">The sequence shown here is derived from an EMBL/GenBank/DDBJ whole genome shotgun (WGS) entry which is preliminary data.</text>
</comment>
<proteinExistence type="inferred from homology"/>